<dbReference type="SMART" id="SM00298">
    <property type="entry name" value="CHROMO"/>
    <property type="match status" value="1"/>
</dbReference>
<feature type="repeat" description="ANK" evidence="9">
    <location>
        <begin position="1474"/>
        <end position="1512"/>
    </location>
</feature>
<keyword evidence="5" id="KW-0677">Repeat</keyword>
<dbReference type="PROSITE" id="PS51060">
    <property type="entry name" value="PARP_ALPHA_HD"/>
    <property type="match status" value="1"/>
</dbReference>
<dbReference type="InterPro" id="IPR000953">
    <property type="entry name" value="Chromo/chromo_shadow_dom"/>
</dbReference>
<feature type="compositionally biased region" description="Basic and acidic residues" evidence="12">
    <location>
        <begin position="208"/>
        <end position="223"/>
    </location>
</feature>
<evidence type="ECO:0000256" key="3">
    <source>
        <dbReference type="ARBA" id="ARBA00022679"/>
    </source>
</evidence>
<feature type="repeat" description="ANK" evidence="9">
    <location>
        <begin position="698"/>
        <end position="731"/>
    </location>
</feature>
<feature type="repeat" description="ANK" evidence="9">
    <location>
        <begin position="1820"/>
        <end position="1852"/>
    </location>
</feature>
<dbReference type="SUPFAM" id="SSF142921">
    <property type="entry name" value="WGR domain-like"/>
    <property type="match status" value="1"/>
</dbReference>
<name>A0ABR2WPC0_9FUNG</name>
<keyword evidence="2 10" id="KW-0328">Glycosyltransferase</keyword>
<dbReference type="Pfam" id="PF00385">
    <property type="entry name" value="Chromo"/>
    <property type="match status" value="1"/>
</dbReference>
<keyword evidence="8" id="KW-0539">Nucleus</keyword>
<dbReference type="Gene3D" id="1.20.142.10">
    <property type="entry name" value="Poly(ADP-ribose) polymerase, regulatory domain"/>
    <property type="match status" value="1"/>
</dbReference>
<dbReference type="Pfam" id="PF00023">
    <property type="entry name" value="Ank"/>
    <property type="match status" value="2"/>
</dbReference>
<evidence type="ECO:0000256" key="5">
    <source>
        <dbReference type="ARBA" id="ARBA00022737"/>
    </source>
</evidence>
<evidence type="ECO:0000256" key="10">
    <source>
        <dbReference type="RuleBase" id="RU362114"/>
    </source>
</evidence>
<dbReference type="SMART" id="SM00773">
    <property type="entry name" value="WGR"/>
    <property type="match status" value="1"/>
</dbReference>
<evidence type="ECO:0000256" key="12">
    <source>
        <dbReference type="SAM" id="MobiDB-lite"/>
    </source>
</evidence>
<dbReference type="PROSITE" id="PS51059">
    <property type="entry name" value="PARP_CATALYTIC"/>
    <property type="match status" value="1"/>
</dbReference>
<dbReference type="PROSITE" id="PS50013">
    <property type="entry name" value="CHROMO_2"/>
    <property type="match status" value="1"/>
</dbReference>
<feature type="domain" description="PARP catalytic" evidence="14">
    <location>
        <begin position="2568"/>
        <end position="2802"/>
    </location>
</feature>
<feature type="repeat" description="ANK" evidence="9">
    <location>
        <begin position="1645"/>
        <end position="1677"/>
    </location>
</feature>
<dbReference type="Gene3D" id="1.25.40.20">
    <property type="entry name" value="Ankyrin repeat-containing domain"/>
    <property type="match status" value="8"/>
</dbReference>
<feature type="repeat" description="ANK" evidence="9">
    <location>
        <begin position="1250"/>
        <end position="1282"/>
    </location>
</feature>
<dbReference type="SMART" id="SM00248">
    <property type="entry name" value="ANK"/>
    <property type="match status" value="31"/>
</dbReference>
<feature type="domain" description="WGR" evidence="16">
    <location>
        <begin position="2303"/>
        <end position="2405"/>
    </location>
</feature>
<evidence type="ECO:0000256" key="7">
    <source>
        <dbReference type="ARBA" id="ARBA00023043"/>
    </source>
</evidence>
<keyword evidence="11" id="KW-0175">Coiled coil</keyword>
<keyword evidence="6 10" id="KW-0520">NAD</keyword>
<proteinExistence type="predicted"/>
<dbReference type="PROSITE" id="PS00598">
    <property type="entry name" value="CHROMO_1"/>
    <property type="match status" value="1"/>
</dbReference>
<dbReference type="EC" id="2.4.2.-" evidence="10"/>
<evidence type="ECO:0000313" key="17">
    <source>
        <dbReference type="EMBL" id="KAK9763358.1"/>
    </source>
</evidence>
<evidence type="ECO:0000259" key="14">
    <source>
        <dbReference type="PROSITE" id="PS51059"/>
    </source>
</evidence>
<feature type="coiled-coil region" evidence="11">
    <location>
        <begin position="1541"/>
        <end position="1568"/>
    </location>
</feature>
<dbReference type="InterPro" id="IPR002110">
    <property type="entry name" value="Ankyrin_rpt"/>
</dbReference>
<sequence length="2950" mass="334769">MGHEITPTKSYPPRSQTRKLAITTPALIKTTSGILEDNESFEFTNSGLDKMLDHSNDDDDDATDEDEDEDEDEDIYTAEAIVDSKIDEGVTYYRVKWKGYESDEDSWEPEENILDVSLINSWKEALQTGAKAKLRSHRKNTSSDPDWKETSGSSKKPKSKRKTRDVSQVNDDQDIVISQEIINTPRKRVKREGKSESPKTPKTPKTPRKSELLKMQHEQEVNDRIESRLKRVPPVWDGFDYDMNSPDQPDISCCMVCAAREFKRAVLTAESSSNSPLVQVLAQVEQDKIRDTDQMDESEDASKQEADHLLTNIPLFDKIYLDTKNITYYLHGRRPDVPYDTALTYAILRNQFQIVRNLLHASKTRISPDDVASGANNYRSSGHVSRFTFGHAVSMVKEARGNREGDSAFYQQTTFDTLEVHNKRKVVYNDDSDASIVYILRNSNLTSDMVKFLMVTSENVAYCLKLIGVYEAAAAGNREAALALIKEMGSDYGFNHLHEEVLALKDDQPLSNYRRNQILKMATENNSINPLQLAALNPDVRYLQELYENLTSAEVLQEDSIGRTVAHFAVVCDGIEPLKFLIEKKHDLTKMDLHRVTPLLLCAKYGKAHCIPLLLANLPDESVNETRLTQGWTALHFAAHYGHSETIAALIDGGANVEVLDRETKATPLFHAVKMGHLEAVVMLMEKGQADPEKDDKFKRKPIHLACKNGHYDIAAYLLQVGGVDVNIGDASGNYPIHYAAAYGWLTLVKLLMEVGDADPNAVNSWKTSALSIAHRKGHIRVVNYLINNPQVNINFKDSNGRTMLHTCCNISFTSDNKSYESERFIRTIATLLDSTNCDLSIRDINGDTPLHILVASNVHITIQKNPSDYSHEIERSFTDQIAAELQVKIGQMLLDKGAQLEVKNNLGQTALQVALEKDKKPMIHFLIENGANYWDILYSQGLNVLHYFMRAVAEAQSLEVDPIPQTWNEYVVRERESITSIGELLLGRKGEGEERASKVKHLADKVDKNGYTPILLGFLHAINVQYEKFEEKTSRMVKYLDGYEYRYRSDKQSKDGKLESLLYQWDFWIEEAQKFIHVLKPDMNCQLQLPEDFYLKNPKATLESEPHRTGWGLLHFAANLQYSEPLKFFLLNGCNQNIQIHRHNHCQTPLMLASYLDEDNIPAKLLTDEVKGAYNIVFKSKKVLWEESVSILVAGGADPSFQNSEGETSIMIAAIQVKTTALKAMLSHMEVNWEPSKVKECLNKVTYKSHQTALMMAIAQNHYTTAQILIDAGADINVLDNKKVSTLIQILRSQSDILIDYIVSKRPNEVFVDFSLITNEQDTLLTSASALNQTKMVKFLIENAELTVKNTNTSGNVGDLMLVDHMNKENKTALHLACINGNLKLARLLLNCNANPNIHTRDVSDPNFSTPLIEAVKRNILELVQILINSGADIHCIDNEGLSILHHAVNTKNHKIVTTLLEAGAVATVVDRFNMTPLHYICNYSRSQTNKSFKIEGLLLRYGADINAQDYQGRTPLHIAFVETHLIPLMRFTSSTREKAEKYKIMLEKKEANIRELRSSVTKFKLNNSSLESWLFEGLQRKLPGSRKQSWDVCLEDPWFTDGMYRQLHWEKKDSLTSTKDDPIDILRFFLDQKGIELDLKDSFGRTPFHYAAIQGAFTCSTYLLQRKVDVEARDKDELTAFQLGLIYGHVEHCIMLANNGIQCVGEMNVPYLHKPHVSTFHYAMHRSFMPLAYLIMDKGMDLLDAMHDTLSAGQFHLASIILGKAQPIQLLGLNAQKQNIFHVMANFPATTNDWEDYAEEMFDLVKVHSIDINLQDMNGRTPLLIASSNNHNILVKLFLQQKANTDIVDYDGKSALWHAVQEKNIKIAEMILRNGGKPDIYDVKNLESIVSIATWHRDIPLLQMLLNYGALASVETDSTQQNAVMRCILKKGDTVKSRLHLLKIIVDAGGDVNRPCLYKFTKKNPKNESFVTHPIVVALEQQEMEIVKALLKARVRLDVKHPMSNQSPLLMAINHYSEAVLPILESKVSLNDVEPETGRTIFYKCLFEQNWLIKQHLELLWTQHPNLNLVDPITGQTPLEYAIRNNTDLVASLLDFGADPSIKSCLKTTHQLSEKPVNALLHAIMLHNTRAFEILLTHSNGAAKMNIMEVDDEGRSIIHFIVSPYSSVSYNNADMLEKLQQFLKDSNRLRSLINLCDIHEKSPIHYAQRQKSGILYRALLQYGAQPPDNNCMEVENDVEEMSVDSLLTVDVNGDAELQRQKLELEAKTKEEEEAKRLNGGVLPENWNKKEEVDPISHLSQVGKLHYDEDEQPYDILLNKTDVRRGYYGLNMFYKMQIIHNTVQDIYFVWTRWGQIGEQGMHQRTPFNSKEESEIEFRKIFKSKTGNLWEHRSAEEFVEKEGRFVVTRNVYNNSITMKPINFKKCAPSTLPTPLQATIKMFCNVAALREVMLDANADIPLGYLDRNTLEDGFQLLCQIRDAVLELHEAQCSATYDFNVVKAINNRLANLSNRYFMKIPYKNAQLGGIQSITTKELLQNEMRRIDNLRYLNGGANIILAAQLRAESSSPLDYCYKALGCNWGEINKSSEEFLLVNNYMHQSKNTGNYELLHLWSLDKEGESERFQPHKDNSNRMLLWHGSKFSNYLGILSQGLRVAPVEAPATGYMFGKGVYFADMFDKSVAYSTDYNDQTTGYSCLLLCEVALGNMYEATKEKYMETAVDGYQSTKGVGKLGPDFSKAVYTNQEGLIVPQGPVIKRPAQVDANNKKVELVLQYNEYIVYDVSQVRIRYIVLVKDHDYCSLCSKECTTKSLSAFEFSEDSLTGLNAFDQLLATSLLRYESKSLDQIFHERVKDLVVDTKAYERSWKPPTPLSCDSKICNDCSKKLLTLVVFEYIRSSLGKLPVECTSRPDCWYGYKCRTQHKNVIHCSRYNHICIPLKGKDTSSSGSQSD</sequence>
<dbReference type="InterPro" id="IPR036930">
    <property type="entry name" value="WGR_dom_sf"/>
</dbReference>
<dbReference type="Pfam" id="PF05406">
    <property type="entry name" value="WGR"/>
    <property type="match status" value="1"/>
</dbReference>
<dbReference type="InterPro" id="IPR012317">
    <property type="entry name" value="Poly(ADP-ribose)pol_cat_dom"/>
</dbReference>
<dbReference type="InterPro" id="IPR036770">
    <property type="entry name" value="Ankyrin_rpt-contain_sf"/>
</dbReference>
<evidence type="ECO:0000256" key="2">
    <source>
        <dbReference type="ARBA" id="ARBA00022676"/>
    </source>
</evidence>
<feature type="compositionally biased region" description="Acidic residues" evidence="12">
    <location>
        <begin position="56"/>
        <end position="76"/>
    </location>
</feature>
<feature type="domain" description="Chromo" evidence="13">
    <location>
        <begin position="76"/>
        <end position="124"/>
    </location>
</feature>
<dbReference type="Pfam" id="PF00644">
    <property type="entry name" value="PARP"/>
    <property type="match status" value="1"/>
</dbReference>
<dbReference type="PRINTS" id="PR01415">
    <property type="entry name" value="ANKYRIN"/>
</dbReference>
<feature type="repeat" description="ANK" evidence="9">
    <location>
        <begin position="1370"/>
        <end position="1402"/>
    </location>
</feature>
<dbReference type="CDD" id="cd00024">
    <property type="entry name" value="CD_CSD"/>
    <property type="match status" value="1"/>
</dbReference>
<dbReference type="Pfam" id="PF02877">
    <property type="entry name" value="PARP_reg"/>
    <property type="match status" value="1"/>
</dbReference>
<dbReference type="Pfam" id="PF12796">
    <property type="entry name" value="Ank_2"/>
    <property type="match status" value="7"/>
</dbReference>
<comment type="subcellular location">
    <subcellularLocation>
        <location evidence="1">Nucleus</location>
    </subcellularLocation>
</comment>
<evidence type="ECO:0000313" key="18">
    <source>
        <dbReference type="Proteomes" id="UP001479436"/>
    </source>
</evidence>
<dbReference type="PROSITE" id="PS50088">
    <property type="entry name" value="ANK_REPEAT"/>
    <property type="match status" value="12"/>
</dbReference>
<dbReference type="InterPro" id="IPR023779">
    <property type="entry name" value="Chromodomain_CS"/>
</dbReference>
<feature type="repeat" description="ANK" evidence="9">
    <location>
        <begin position="630"/>
        <end position="662"/>
    </location>
</feature>
<protein>
    <recommendedName>
        <fullName evidence="10">Poly [ADP-ribose] polymerase</fullName>
        <shortName evidence="10">PARP</shortName>
        <ecNumber evidence="10">2.4.2.-</ecNumber>
    </recommendedName>
</protein>
<evidence type="ECO:0000256" key="11">
    <source>
        <dbReference type="SAM" id="Coils"/>
    </source>
</evidence>
<dbReference type="SUPFAM" id="SSF47587">
    <property type="entry name" value="Domain of poly(ADP-ribose) polymerase"/>
    <property type="match status" value="1"/>
</dbReference>
<evidence type="ECO:0000256" key="9">
    <source>
        <dbReference type="PROSITE-ProRule" id="PRU00023"/>
    </source>
</evidence>
<comment type="caution">
    <text evidence="17">The sequence shown here is derived from an EMBL/GenBank/DDBJ whole genome shotgun (WGS) entry which is preliminary data.</text>
</comment>
<feature type="region of interest" description="Disordered" evidence="12">
    <location>
        <begin position="1"/>
        <end position="23"/>
    </location>
</feature>
<evidence type="ECO:0000256" key="8">
    <source>
        <dbReference type="ARBA" id="ARBA00023242"/>
    </source>
</evidence>
<dbReference type="Proteomes" id="UP001479436">
    <property type="component" value="Unassembled WGS sequence"/>
</dbReference>
<dbReference type="EMBL" id="JASJQH010000661">
    <property type="protein sequence ID" value="KAK9763358.1"/>
    <property type="molecule type" value="Genomic_DNA"/>
</dbReference>
<feature type="repeat" description="ANK" evidence="9">
    <location>
        <begin position="732"/>
        <end position="756"/>
    </location>
</feature>
<dbReference type="Gene3D" id="3.90.228.10">
    <property type="match status" value="1"/>
</dbReference>
<feature type="region of interest" description="Disordered" evidence="12">
    <location>
        <begin position="129"/>
        <end position="223"/>
    </location>
</feature>
<dbReference type="InterPro" id="IPR016197">
    <property type="entry name" value="Chromo-like_dom_sf"/>
</dbReference>
<reference evidence="17 18" key="1">
    <citation type="submission" date="2023-04" db="EMBL/GenBank/DDBJ databases">
        <title>Genome of Basidiobolus ranarum AG-B5.</title>
        <authorList>
            <person name="Stajich J.E."/>
            <person name="Carter-House D."/>
            <person name="Gryganskyi A."/>
        </authorList>
    </citation>
    <scope>NUCLEOTIDE SEQUENCE [LARGE SCALE GENOMIC DNA]</scope>
    <source>
        <strain evidence="17 18">AG-B5</strain>
    </source>
</reference>
<evidence type="ECO:0000256" key="4">
    <source>
        <dbReference type="ARBA" id="ARBA00022695"/>
    </source>
</evidence>
<feature type="repeat" description="ANK" evidence="9">
    <location>
        <begin position="1853"/>
        <end position="1885"/>
    </location>
</feature>
<evidence type="ECO:0000259" key="16">
    <source>
        <dbReference type="PROSITE" id="PS51977"/>
    </source>
</evidence>
<evidence type="ECO:0000259" key="15">
    <source>
        <dbReference type="PROSITE" id="PS51060"/>
    </source>
</evidence>
<dbReference type="PROSITE" id="PS50297">
    <property type="entry name" value="ANK_REP_REGION"/>
    <property type="match status" value="9"/>
</dbReference>
<feature type="repeat" description="ANK" evidence="9">
    <location>
        <begin position="907"/>
        <end position="933"/>
    </location>
</feature>
<dbReference type="SUPFAM" id="SSF48403">
    <property type="entry name" value="Ankyrin repeat"/>
    <property type="match status" value="5"/>
</dbReference>
<gene>
    <name evidence="17" type="ORF">K7432_010039</name>
</gene>
<dbReference type="InterPro" id="IPR023780">
    <property type="entry name" value="Chromo_domain"/>
</dbReference>
<dbReference type="SUPFAM" id="SSF56399">
    <property type="entry name" value="ADP-ribosylation"/>
    <property type="match status" value="1"/>
</dbReference>
<dbReference type="InterPro" id="IPR008893">
    <property type="entry name" value="WGR_domain"/>
</dbReference>
<keyword evidence="18" id="KW-1185">Reference proteome</keyword>
<feature type="repeat" description="ANK" evidence="9">
    <location>
        <begin position="1408"/>
        <end position="1440"/>
    </location>
</feature>
<feature type="domain" description="PARP alpha-helical" evidence="15">
    <location>
        <begin position="2428"/>
        <end position="2558"/>
    </location>
</feature>
<evidence type="ECO:0000256" key="1">
    <source>
        <dbReference type="ARBA" id="ARBA00004123"/>
    </source>
</evidence>
<keyword evidence="4" id="KW-0548">Nucleotidyltransferase</keyword>
<organism evidence="17 18">
    <name type="scientific">Basidiobolus ranarum</name>
    <dbReference type="NCBI Taxonomy" id="34480"/>
    <lineage>
        <taxon>Eukaryota</taxon>
        <taxon>Fungi</taxon>
        <taxon>Fungi incertae sedis</taxon>
        <taxon>Zoopagomycota</taxon>
        <taxon>Entomophthoromycotina</taxon>
        <taxon>Basidiobolomycetes</taxon>
        <taxon>Basidiobolales</taxon>
        <taxon>Basidiobolaceae</taxon>
        <taxon>Basidiobolus</taxon>
    </lineage>
</organism>
<dbReference type="PANTHER" id="PTHR24198:SF165">
    <property type="entry name" value="ANKYRIN REPEAT-CONTAINING PROTEIN-RELATED"/>
    <property type="match status" value="1"/>
</dbReference>
<dbReference type="Gene3D" id="2.40.50.40">
    <property type="match status" value="1"/>
</dbReference>
<dbReference type="CDD" id="cd07997">
    <property type="entry name" value="WGR_PARP"/>
    <property type="match status" value="1"/>
</dbReference>
<feature type="region of interest" description="Disordered" evidence="12">
    <location>
        <begin position="46"/>
        <end position="81"/>
    </location>
</feature>
<dbReference type="InterPro" id="IPR036616">
    <property type="entry name" value="Poly(ADP-ribose)pol_reg_dom_sf"/>
</dbReference>
<keyword evidence="7 9" id="KW-0040">ANK repeat</keyword>
<dbReference type="PANTHER" id="PTHR24198">
    <property type="entry name" value="ANKYRIN REPEAT AND PROTEIN KINASE DOMAIN-CONTAINING PROTEIN"/>
    <property type="match status" value="1"/>
</dbReference>
<feature type="repeat" description="ANK" evidence="9">
    <location>
        <begin position="1441"/>
        <end position="1473"/>
    </location>
</feature>
<dbReference type="InterPro" id="IPR004102">
    <property type="entry name" value="Poly(ADP-ribose)pol_reg_dom"/>
</dbReference>
<dbReference type="SUPFAM" id="SSF54160">
    <property type="entry name" value="Chromo domain-like"/>
    <property type="match status" value="1"/>
</dbReference>
<dbReference type="CDD" id="cd01437">
    <property type="entry name" value="parp_like"/>
    <property type="match status" value="1"/>
</dbReference>
<evidence type="ECO:0000256" key="6">
    <source>
        <dbReference type="ARBA" id="ARBA00023027"/>
    </source>
</evidence>
<evidence type="ECO:0000259" key="13">
    <source>
        <dbReference type="PROSITE" id="PS50013"/>
    </source>
</evidence>
<keyword evidence="3 10" id="KW-0808">Transferase</keyword>
<dbReference type="PROSITE" id="PS51977">
    <property type="entry name" value="WGR"/>
    <property type="match status" value="1"/>
</dbReference>
<accession>A0ABR2WPC0</accession>